<protein>
    <submittedName>
        <fullName evidence="2">3-phytase</fullName>
    </submittedName>
    <submittedName>
        <fullName evidence="3">Uncharacterized protein conserved in bacteria</fullName>
    </submittedName>
</protein>
<evidence type="ECO:0000313" key="4">
    <source>
        <dbReference type="Proteomes" id="UP000254956"/>
    </source>
</evidence>
<name>A0A380CEY0_9STAP</name>
<evidence type="ECO:0000313" key="3">
    <source>
        <dbReference type="EMBL" id="SUJ17872.1"/>
    </source>
</evidence>
<dbReference type="STRING" id="1212545.SARL_07538"/>
<dbReference type="SUPFAM" id="SSF75011">
    <property type="entry name" value="3-carboxy-cis,cis-mucoante lactonizing enzyme"/>
    <property type="match status" value="1"/>
</dbReference>
<dbReference type="OrthoDB" id="9803927at2"/>
<dbReference type="InterPro" id="IPR027372">
    <property type="entry name" value="Phytase-like_dom"/>
</dbReference>
<dbReference type="EMBL" id="BKAV01000008">
    <property type="protein sequence ID" value="GEQ00148.1"/>
    <property type="molecule type" value="Genomic_DNA"/>
</dbReference>
<sequence length="390" mass="43732">MNKLKQTGITCIIAFSLTTFTTLHTNNTDAANNQSDKPKTVNNIKLIDSETIPHNTKYKNTVVGGLSGISYNPQNNKWLLISDDRSEHSPSRYYEANINYNQQGFNNINFKDVNTLKQPNGSTYTNKKQYDKSSKNIVADPESIRFDPLSNHLWYTSEGDRTLGLNPFIRQATSNGTFISELPIHKPFKMSANDKQGFRNNMALEGSTFSADGQSYWTAMEGPLLQDDTVPTINSGSTSRITQYDRQGNVLAEYAYPLDAIPEKPGKNKDANNGITEILAINDHEFLALERASVQAEDNSYTNHVKVYKYSTENATNIKNMSSLKNHKVQPLKKQLVTSLNKTDLKHIDNVEGITFGKKLPNGHDTLVLVADNNFNKEQQTQIIAFEVLP</sequence>
<dbReference type="Proteomes" id="UP000254956">
    <property type="component" value="Unassembled WGS sequence"/>
</dbReference>
<reference evidence="2 5" key="2">
    <citation type="submission" date="2019-07" db="EMBL/GenBank/DDBJ databases">
        <title>Whole genome shotgun sequence of Staphylococcus arlettae NBRC 109765.</title>
        <authorList>
            <person name="Hosoyama A."/>
            <person name="Uohara A."/>
            <person name="Ohji S."/>
            <person name="Ichikawa N."/>
        </authorList>
    </citation>
    <scope>NUCLEOTIDE SEQUENCE [LARGE SCALE GENOMIC DNA]</scope>
    <source>
        <strain evidence="2 5">NBRC 109765</strain>
    </source>
</reference>
<proteinExistence type="predicted"/>
<dbReference type="Pfam" id="PF13449">
    <property type="entry name" value="Phytase-like"/>
    <property type="match status" value="1"/>
</dbReference>
<dbReference type="EMBL" id="UGZE01000001">
    <property type="protein sequence ID" value="SUJ17872.1"/>
    <property type="molecule type" value="Genomic_DNA"/>
</dbReference>
<dbReference type="PANTHER" id="PTHR37957:SF1">
    <property type="entry name" value="PHYTASE-LIKE DOMAIN-CONTAINING PROTEIN"/>
    <property type="match status" value="1"/>
</dbReference>
<accession>A0A380CEY0</accession>
<reference evidence="3 4" key="1">
    <citation type="submission" date="2018-06" db="EMBL/GenBank/DDBJ databases">
        <authorList>
            <consortium name="Pathogen Informatics"/>
            <person name="Doyle S."/>
        </authorList>
    </citation>
    <scope>NUCLEOTIDE SEQUENCE [LARGE SCALE GENOMIC DNA]</scope>
    <source>
        <strain evidence="3 4">NCTC12413</strain>
    </source>
</reference>
<gene>
    <name evidence="3" type="ORF">NCTC12413_01214</name>
    <name evidence="2" type="ORF">SAR03_11850</name>
</gene>
<evidence type="ECO:0000313" key="5">
    <source>
        <dbReference type="Proteomes" id="UP000321598"/>
    </source>
</evidence>
<dbReference type="RefSeq" id="WP_103387816.1">
    <property type="nucleotide sequence ID" value="NZ_BKAV01000008.1"/>
</dbReference>
<keyword evidence="5" id="KW-1185">Reference proteome</keyword>
<feature type="domain" description="Phytase-like" evidence="1">
    <location>
        <begin position="62"/>
        <end position="375"/>
    </location>
</feature>
<dbReference type="Proteomes" id="UP000321598">
    <property type="component" value="Unassembled WGS sequence"/>
</dbReference>
<evidence type="ECO:0000259" key="1">
    <source>
        <dbReference type="Pfam" id="PF13449"/>
    </source>
</evidence>
<organism evidence="3 4">
    <name type="scientific">Staphylococcus arlettae</name>
    <dbReference type="NCBI Taxonomy" id="29378"/>
    <lineage>
        <taxon>Bacteria</taxon>
        <taxon>Bacillati</taxon>
        <taxon>Bacillota</taxon>
        <taxon>Bacilli</taxon>
        <taxon>Bacillales</taxon>
        <taxon>Staphylococcaceae</taxon>
        <taxon>Staphylococcus</taxon>
    </lineage>
</organism>
<evidence type="ECO:0000313" key="2">
    <source>
        <dbReference type="EMBL" id="GEQ00148.1"/>
    </source>
</evidence>
<dbReference type="AlphaFoldDB" id="A0A380CEY0"/>
<dbReference type="PANTHER" id="PTHR37957">
    <property type="entry name" value="BLR7070 PROTEIN"/>
    <property type="match status" value="1"/>
</dbReference>